<dbReference type="PANTHER" id="PTHR42928">
    <property type="entry name" value="TRICARBOXYLATE-BINDING PROTEIN"/>
    <property type="match status" value="1"/>
</dbReference>
<dbReference type="CDD" id="cd13578">
    <property type="entry name" value="PBP2_Bug27"/>
    <property type="match status" value="1"/>
</dbReference>
<keyword evidence="2" id="KW-0732">Signal</keyword>
<dbReference type="Gene3D" id="3.40.190.10">
    <property type="entry name" value="Periplasmic binding protein-like II"/>
    <property type="match status" value="1"/>
</dbReference>
<evidence type="ECO:0000256" key="1">
    <source>
        <dbReference type="ARBA" id="ARBA00006987"/>
    </source>
</evidence>
<protein>
    <submittedName>
        <fullName evidence="3">Tripartite-type tricarboxylate transporter receptor subunit TctC</fullName>
    </submittedName>
</protein>
<evidence type="ECO:0000313" key="3">
    <source>
        <dbReference type="EMBL" id="RCW67484.1"/>
    </source>
</evidence>
<feature type="chain" id="PRO_5016743878" evidence="2">
    <location>
        <begin position="26"/>
        <end position="323"/>
    </location>
</feature>
<keyword evidence="3" id="KW-0675">Receptor</keyword>
<feature type="signal peptide" evidence="2">
    <location>
        <begin position="1"/>
        <end position="25"/>
    </location>
</feature>
<keyword evidence="4" id="KW-1185">Reference proteome</keyword>
<reference evidence="3 4" key="1">
    <citation type="submission" date="2018-07" db="EMBL/GenBank/DDBJ databases">
        <title>Genomic Encyclopedia of Type Strains, Phase IV (KMG-IV): sequencing the most valuable type-strain genomes for metagenomic binning, comparative biology and taxonomic classification.</title>
        <authorList>
            <person name="Goeker M."/>
        </authorList>
    </citation>
    <scope>NUCLEOTIDE SEQUENCE [LARGE SCALE GENOMIC DNA]</scope>
    <source>
        <strain evidence="3 4">DSM 21634</strain>
    </source>
</reference>
<dbReference type="InterPro" id="IPR042100">
    <property type="entry name" value="Bug_dom1"/>
</dbReference>
<organism evidence="3 4">
    <name type="scientific">Pseudorhodoferax soli</name>
    <dbReference type="NCBI Taxonomy" id="545864"/>
    <lineage>
        <taxon>Bacteria</taxon>
        <taxon>Pseudomonadati</taxon>
        <taxon>Pseudomonadota</taxon>
        <taxon>Betaproteobacteria</taxon>
        <taxon>Burkholderiales</taxon>
        <taxon>Comamonadaceae</taxon>
    </lineage>
</organism>
<dbReference type="PANTHER" id="PTHR42928:SF5">
    <property type="entry name" value="BLR1237 PROTEIN"/>
    <property type="match status" value="1"/>
</dbReference>
<dbReference type="Gene3D" id="3.40.190.150">
    <property type="entry name" value="Bordetella uptake gene, domain 1"/>
    <property type="match status" value="1"/>
</dbReference>
<dbReference type="PIRSF" id="PIRSF017082">
    <property type="entry name" value="YflP"/>
    <property type="match status" value="1"/>
</dbReference>
<dbReference type="RefSeq" id="WP_114470988.1">
    <property type="nucleotide sequence ID" value="NZ_QPJK01000009.1"/>
</dbReference>
<dbReference type="Pfam" id="PF03401">
    <property type="entry name" value="TctC"/>
    <property type="match status" value="1"/>
</dbReference>
<dbReference type="SUPFAM" id="SSF53850">
    <property type="entry name" value="Periplasmic binding protein-like II"/>
    <property type="match status" value="1"/>
</dbReference>
<dbReference type="AlphaFoldDB" id="A0A368XN83"/>
<dbReference type="EMBL" id="QPJK01000009">
    <property type="protein sequence ID" value="RCW67484.1"/>
    <property type="molecule type" value="Genomic_DNA"/>
</dbReference>
<name>A0A368XN83_9BURK</name>
<comment type="caution">
    <text evidence="3">The sequence shown here is derived from an EMBL/GenBank/DDBJ whole genome shotgun (WGS) entry which is preliminary data.</text>
</comment>
<gene>
    <name evidence="3" type="ORF">DES41_109207</name>
</gene>
<proteinExistence type="inferred from homology"/>
<dbReference type="Proteomes" id="UP000252884">
    <property type="component" value="Unassembled WGS sequence"/>
</dbReference>
<evidence type="ECO:0000256" key="2">
    <source>
        <dbReference type="SAM" id="SignalP"/>
    </source>
</evidence>
<dbReference type="InterPro" id="IPR005064">
    <property type="entry name" value="BUG"/>
</dbReference>
<sequence>MNRTQFLRLCALGAALAVGGPAALAQTYPSKPIRLVVPWPAGGGADAVGRAVAEALRVQLGQSVVVDNIAGAGGNIGTQQFIRQPADGYTLLLATSSTNSANPYLYKRTGFDPVKDFTPVASLAVIPSVMIVAAGAPYKSPADIVQAAKATPGKLSYGSGGVGNSAHLAGELFKSIAGIDVIHVPYKGSSPALTDVMGGQLDYMLDTGAYGQLKGGKVRAVAVASATRHPLLPGVPTFEELGIKGMQMNAWYGLAAPAGTPAAIVERLNGAVQAAFQAGDLGKRLTDVGAELRPGTAASFAAFWNAELQRYAGLVKLTGATLD</sequence>
<comment type="similarity">
    <text evidence="1">Belongs to the UPF0065 (bug) family.</text>
</comment>
<accession>A0A368XN83</accession>
<dbReference type="OrthoDB" id="8678477at2"/>
<evidence type="ECO:0000313" key="4">
    <source>
        <dbReference type="Proteomes" id="UP000252884"/>
    </source>
</evidence>